<evidence type="ECO:0000256" key="6">
    <source>
        <dbReference type="ARBA" id="ARBA00022692"/>
    </source>
</evidence>
<evidence type="ECO:0000259" key="13">
    <source>
        <dbReference type="Pfam" id="PF01618"/>
    </source>
</evidence>
<feature type="domain" description="Motility protein A N-terminal" evidence="14">
    <location>
        <begin position="6"/>
        <end position="92"/>
    </location>
</feature>
<dbReference type="InterPro" id="IPR047055">
    <property type="entry name" value="MotA-like"/>
</dbReference>
<accession>A0ABW0YKH5</accession>
<keyword evidence="16" id="KW-1185">Reference proteome</keyword>
<feature type="transmembrane region" description="Helical" evidence="12">
    <location>
        <begin position="34"/>
        <end position="54"/>
    </location>
</feature>
<dbReference type="InterPro" id="IPR002898">
    <property type="entry name" value="MotA_ExbB_proton_chnl"/>
</dbReference>
<evidence type="ECO:0000256" key="12">
    <source>
        <dbReference type="SAM" id="Phobius"/>
    </source>
</evidence>
<dbReference type="InterPro" id="IPR046786">
    <property type="entry name" value="MotA_N"/>
</dbReference>
<evidence type="ECO:0000256" key="3">
    <source>
        <dbReference type="ARBA" id="ARBA00022448"/>
    </source>
</evidence>
<evidence type="ECO:0000313" key="16">
    <source>
        <dbReference type="Proteomes" id="UP001596142"/>
    </source>
</evidence>
<evidence type="ECO:0000256" key="1">
    <source>
        <dbReference type="ARBA" id="ARBA00004651"/>
    </source>
</evidence>
<dbReference type="RefSeq" id="WP_054636318.1">
    <property type="nucleotide sequence ID" value="NZ_JBHSOZ010000003.1"/>
</dbReference>
<proteinExistence type="inferred from homology"/>
<name>A0ABW0YKH5_9BACI</name>
<dbReference type="Pfam" id="PF01618">
    <property type="entry name" value="MotA_ExbB"/>
    <property type="match status" value="1"/>
</dbReference>
<protein>
    <submittedName>
        <fullName evidence="15">Flagellar motor stator protein MotA</fullName>
    </submittedName>
</protein>
<keyword evidence="6 12" id="KW-0812">Transmembrane</keyword>
<evidence type="ECO:0000256" key="8">
    <source>
        <dbReference type="ARBA" id="ARBA00022781"/>
    </source>
</evidence>
<gene>
    <name evidence="15" type="primary">motA</name>
    <name evidence="15" type="ORF">ACFPU1_09160</name>
</gene>
<keyword evidence="8" id="KW-0375">Hydrogen ion transport</keyword>
<keyword evidence="10" id="KW-0406">Ion transport</keyword>
<dbReference type="PANTHER" id="PTHR30433">
    <property type="entry name" value="CHEMOTAXIS PROTEIN MOTA"/>
    <property type="match status" value="1"/>
</dbReference>
<dbReference type="Proteomes" id="UP001596142">
    <property type="component" value="Unassembled WGS sequence"/>
</dbReference>
<keyword evidence="9 12" id="KW-1133">Transmembrane helix</keyword>
<keyword evidence="7" id="KW-0283">Flagellar rotation</keyword>
<keyword evidence="5" id="KW-0145">Chemotaxis</keyword>
<keyword evidence="3" id="KW-0813">Transport</keyword>
<feature type="transmembrane region" description="Helical" evidence="12">
    <location>
        <begin position="7"/>
        <end position="28"/>
    </location>
</feature>
<dbReference type="PROSITE" id="PS01307">
    <property type="entry name" value="MOTA"/>
    <property type="match status" value="1"/>
</dbReference>
<dbReference type="NCBIfam" id="NF005997">
    <property type="entry name" value="PRK08124.1"/>
    <property type="match status" value="1"/>
</dbReference>
<reference evidence="16" key="1">
    <citation type="journal article" date="2019" name="Int. J. Syst. Evol. Microbiol.">
        <title>The Global Catalogue of Microorganisms (GCM) 10K type strain sequencing project: providing services to taxonomists for standard genome sequencing and annotation.</title>
        <authorList>
            <consortium name="The Broad Institute Genomics Platform"/>
            <consortium name="The Broad Institute Genome Sequencing Center for Infectious Disease"/>
            <person name="Wu L."/>
            <person name="Ma J."/>
        </authorList>
    </citation>
    <scope>NUCLEOTIDE SEQUENCE [LARGE SCALE GENOMIC DNA]</scope>
    <source>
        <strain evidence="16">CECT 7184</strain>
    </source>
</reference>
<evidence type="ECO:0000256" key="5">
    <source>
        <dbReference type="ARBA" id="ARBA00022500"/>
    </source>
</evidence>
<feature type="domain" description="MotA/TolQ/ExbB proton channel" evidence="13">
    <location>
        <begin position="102"/>
        <end position="218"/>
    </location>
</feature>
<dbReference type="PANTHER" id="PTHR30433:SF3">
    <property type="entry name" value="MOTILITY PROTEIN A"/>
    <property type="match status" value="1"/>
</dbReference>
<keyword evidence="15" id="KW-0969">Cilium</keyword>
<keyword evidence="11 12" id="KW-0472">Membrane</keyword>
<evidence type="ECO:0000256" key="11">
    <source>
        <dbReference type="ARBA" id="ARBA00023136"/>
    </source>
</evidence>
<evidence type="ECO:0000256" key="2">
    <source>
        <dbReference type="ARBA" id="ARBA00008038"/>
    </source>
</evidence>
<evidence type="ECO:0000259" key="14">
    <source>
        <dbReference type="Pfam" id="PF20560"/>
    </source>
</evidence>
<keyword evidence="15" id="KW-0966">Cell projection</keyword>
<evidence type="ECO:0000256" key="9">
    <source>
        <dbReference type="ARBA" id="ARBA00022989"/>
    </source>
</evidence>
<sequence>MDKTSFIGIIIAIAAIGVGMVMKGVSAAALFNPAALLIIFAGTAAAVIIAFPMSTIKNVPTLFKIIFTQKKGPDLKSLINTFTEMSSFVRREGLLSLEQEIEKTEDPFLKSGLRLAVDGQSPDFIRDVLTEKVYAMEERHKEGASVFTQAGTYAPTLGVLGAVIGLIAALGYMEDTEALGHAIAAAFMATLFGIFSGYMLWHPFANKLKEKSKKEVQEKHLIIEGIVSITHGESPMVVRDKLGSFLSHSELKKLIESEGEKEENSAETETA</sequence>
<evidence type="ECO:0000256" key="4">
    <source>
        <dbReference type="ARBA" id="ARBA00022475"/>
    </source>
</evidence>
<keyword evidence="15" id="KW-0282">Flagellum</keyword>
<keyword evidence="4" id="KW-1003">Cell membrane</keyword>
<dbReference type="InterPro" id="IPR000540">
    <property type="entry name" value="Flag_MotA_CS"/>
</dbReference>
<comment type="similarity">
    <text evidence="2">Belongs to the MotA family.</text>
</comment>
<organism evidence="15 16">
    <name type="scientific">Thalassorhabdus alkalitolerans</name>
    <dbReference type="NCBI Taxonomy" id="2282697"/>
    <lineage>
        <taxon>Bacteria</taxon>
        <taxon>Bacillati</taxon>
        <taxon>Bacillota</taxon>
        <taxon>Bacilli</taxon>
        <taxon>Bacillales</taxon>
        <taxon>Bacillaceae</taxon>
        <taxon>Thalassorhabdus</taxon>
    </lineage>
</organism>
<feature type="transmembrane region" description="Helical" evidence="12">
    <location>
        <begin position="150"/>
        <end position="172"/>
    </location>
</feature>
<comment type="subcellular location">
    <subcellularLocation>
        <location evidence="1">Cell membrane</location>
        <topology evidence="1">Multi-pass membrane protein</topology>
    </subcellularLocation>
</comment>
<dbReference type="Pfam" id="PF20560">
    <property type="entry name" value="MotA_N"/>
    <property type="match status" value="1"/>
</dbReference>
<evidence type="ECO:0000256" key="10">
    <source>
        <dbReference type="ARBA" id="ARBA00023065"/>
    </source>
</evidence>
<evidence type="ECO:0000313" key="15">
    <source>
        <dbReference type="EMBL" id="MFC5712950.1"/>
    </source>
</evidence>
<comment type="caution">
    <text evidence="15">The sequence shown here is derived from an EMBL/GenBank/DDBJ whole genome shotgun (WGS) entry which is preliminary data.</text>
</comment>
<feature type="transmembrane region" description="Helical" evidence="12">
    <location>
        <begin position="178"/>
        <end position="201"/>
    </location>
</feature>
<evidence type="ECO:0000256" key="7">
    <source>
        <dbReference type="ARBA" id="ARBA00022779"/>
    </source>
</evidence>
<dbReference type="EMBL" id="JBHSOZ010000003">
    <property type="protein sequence ID" value="MFC5712950.1"/>
    <property type="molecule type" value="Genomic_DNA"/>
</dbReference>